<dbReference type="GO" id="GO:0032259">
    <property type="term" value="P:methylation"/>
    <property type="evidence" value="ECO:0007669"/>
    <property type="project" value="UniProtKB-KW"/>
</dbReference>
<comment type="caution">
    <text evidence="5">The sequence shown here is derived from an EMBL/GenBank/DDBJ whole genome shotgun (WGS) entry which is preliminary data.</text>
</comment>
<dbReference type="GO" id="GO:0005829">
    <property type="term" value="C:cytosol"/>
    <property type="evidence" value="ECO:0007669"/>
    <property type="project" value="TreeGrafter"/>
</dbReference>
<dbReference type="InterPro" id="IPR004441">
    <property type="entry name" value="rRNA_MeTrfase_TrmH"/>
</dbReference>
<evidence type="ECO:0000256" key="3">
    <source>
        <dbReference type="SAM" id="Phobius"/>
    </source>
</evidence>
<dbReference type="GO" id="GO:0008173">
    <property type="term" value="F:RNA methyltransferase activity"/>
    <property type="evidence" value="ECO:0007669"/>
    <property type="project" value="InterPro"/>
</dbReference>
<dbReference type="PANTHER" id="PTHR46429:SF1">
    <property type="entry name" value="23S RRNA (GUANOSINE-2'-O-)-METHYLTRANSFERASE RLMB"/>
    <property type="match status" value="1"/>
</dbReference>
<evidence type="ECO:0000256" key="1">
    <source>
        <dbReference type="ARBA" id="ARBA00022603"/>
    </source>
</evidence>
<dbReference type="GO" id="GO:0003723">
    <property type="term" value="F:RNA binding"/>
    <property type="evidence" value="ECO:0007669"/>
    <property type="project" value="InterPro"/>
</dbReference>
<keyword evidence="3" id="KW-0472">Membrane</keyword>
<dbReference type="Proteomes" id="UP000177690">
    <property type="component" value="Unassembled WGS sequence"/>
</dbReference>
<dbReference type="InterPro" id="IPR029028">
    <property type="entry name" value="Alpha/beta_knot_MTases"/>
</dbReference>
<name>A0A1G1ZQS8_9BACT</name>
<evidence type="ECO:0000259" key="4">
    <source>
        <dbReference type="Pfam" id="PF00588"/>
    </source>
</evidence>
<keyword evidence="3" id="KW-1133">Transmembrane helix</keyword>
<keyword evidence="3" id="KW-0812">Transmembrane</keyword>
<accession>A0A1G1ZQS8</accession>
<dbReference type="Gene3D" id="3.40.1280.10">
    <property type="match status" value="1"/>
</dbReference>
<keyword evidence="2" id="KW-0808">Transferase</keyword>
<organism evidence="5 6">
    <name type="scientific">Candidatus Harrisonbacteria bacterium RIFCSPLOWO2_02_FULL_41_13b</name>
    <dbReference type="NCBI Taxonomy" id="1798409"/>
    <lineage>
        <taxon>Bacteria</taxon>
        <taxon>Candidatus Harrisoniibacteriota</taxon>
    </lineage>
</organism>
<dbReference type="GO" id="GO:0006396">
    <property type="term" value="P:RNA processing"/>
    <property type="evidence" value="ECO:0007669"/>
    <property type="project" value="InterPro"/>
</dbReference>
<feature type="transmembrane region" description="Helical" evidence="3">
    <location>
        <begin position="6"/>
        <end position="26"/>
    </location>
</feature>
<keyword evidence="1" id="KW-0489">Methyltransferase</keyword>
<evidence type="ECO:0000313" key="5">
    <source>
        <dbReference type="EMBL" id="OGY66809.1"/>
    </source>
</evidence>
<dbReference type="InterPro" id="IPR029026">
    <property type="entry name" value="tRNA_m1G_MTases_N"/>
</dbReference>
<feature type="domain" description="tRNA/rRNA methyltransferase SpoU type" evidence="4">
    <location>
        <begin position="84"/>
        <end position="198"/>
    </location>
</feature>
<proteinExistence type="predicted"/>
<dbReference type="PANTHER" id="PTHR46429">
    <property type="entry name" value="23S RRNA (GUANOSINE-2'-O-)-METHYLTRANSFERASE RLMB"/>
    <property type="match status" value="1"/>
</dbReference>
<protein>
    <recommendedName>
        <fullName evidence="4">tRNA/rRNA methyltransferase SpoU type domain-containing protein</fullName>
    </recommendedName>
</protein>
<dbReference type="SUPFAM" id="SSF75217">
    <property type="entry name" value="alpha/beta knot"/>
    <property type="match status" value="1"/>
</dbReference>
<reference evidence="5 6" key="1">
    <citation type="journal article" date="2016" name="Nat. Commun.">
        <title>Thousands of microbial genomes shed light on interconnected biogeochemical processes in an aquifer system.</title>
        <authorList>
            <person name="Anantharaman K."/>
            <person name="Brown C.T."/>
            <person name="Hug L.A."/>
            <person name="Sharon I."/>
            <person name="Castelle C.J."/>
            <person name="Probst A.J."/>
            <person name="Thomas B.C."/>
            <person name="Singh A."/>
            <person name="Wilkins M.J."/>
            <person name="Karaoz U."/>
            <person name="Brodie E.L."/>
            <person name="Williams K.H."/>
            <person name="Hubbard S.S."/>
            <person name="Banfield J.F."/>
        </authorList>
    </citation>
    <scope>NUCLEOTIDE SEQUENCE [LARGE SCALE GENOMIC DNA]</scope>
</reference>
<evidence type="ECO:0000256" key="2">
    <source>
        <dbReference type="ARBA" id="ARBA00022679"/>
    </source>
</evidence>
<dbReference type="Pfam" id="PF00588">
    <property type="entry name" value="SpoU_methylase"/>
    <property type="match status" value="1"/>
</dbReference>
<dbReference type="AlphaFoldDB" id="A0A1G1ZQS8"/>
<dbReference type="InterPro" id="IPR001537">
    <property type="entry name" value="SpoU_MeTrfase"/>
</dbReference>
<gene>
    <name evidence="5" type="ORF">A3I24_03915</name>
</gene>
<dbReference type="STRING" id="1798409.A3I24_03915"/>
<dbReference type="EMBL" id="MHJL01000034">
    <property type="protein sequence ID" value="OGY66809.1"/>
    <property type="molecule type" value="Genomic_DNA"/>
</dbReference>
<sequence>MCLSTGIYCIFYLKLCQIMIIILHNIRSLYNVGSIFRTADAAGPVRNSPLQRPSWRASAGVISNGAGIEKLYLCGITPTPIDRFGKLRPQLGKVSLGAEKSVAWEYCKSIAALIKKLKNPSVGGGYKILAVEQSKKSIPYYKVALRQVQGKNKLALIFGNEVRGLPPSVLKLADKILEIPMRGKKESLNVGVAFGIVAFRLLYP</sequence>
<evidence type="ECO:0000313" key="6">
    <source>
        <dbReference type="Proteomes" id="UP000177690"/>
    </source>
</evidence>